<feature type="chain" id="PRO_5037798423" evidence="2">
    <location>
        <begin position="22"/>
        <end position="334"/>
    </location>
</feature>
<sequence>MKLIHSFVSLLAAAASATAMAQVSPEVAKLKPKDFPTQSIEYTVVYPAGGGMDLTARQLAKYAEQVSGDKILVNNRTGGAGMVGHTYLATQAKPDGYTVGILANLVWGDAMLRGKEKWSLSNLETIAYINSDALAWVSATKGPFAGKSAKEIVQTAKDKPGTVRVAIVPGSMWEYLIDQIEAATGAKFLRVPFQGGKPGIVALLGGNVDIAQGFYGEFESYLQADQVKPIAVASSSRLGNMKDVATFNEIFGTKDIVWNIIRLAVVPKGTPADRKAYLAATINAAVRTPALSAEFAKLGAYADPLLTNPATAAAELDKMAQAERAFYVKTGRLK</sequence>
<dbReference type="EMBL" id="JAHXRI010000006">
    <property type="protein sequence ID" value="MBZ1350501.1"/>
    <property type="molecule type" value="Genomic_DNA"/>
</dbReference>
<comment type="similarity">
    <text evidence="1">Belongs to the UPF0065 (bug) family.</text>
</comment>
<dbReference type="RefSeq" id="WP_259660877.1">
    <property type="nucleotide sequence ID" value="NZ_JAHXRI010000006.1"/>
</dbReference>
<dbReference type="CDD" id="cd07012">
    <property type="entry name" value="PBP2_Bug_TTT"/>
    <property type="match status" value="1"/>
</dbReference>
<dbReference type="Gene3D" id="3.40.190.150">
    <property type="entry name" value="Bordetella uptake gene, domain 1"/>
    <property type="match status" value="1"/>
</dbReference>
<dbReference type="Pfam" id="PF03401">
    <property type="entry name" value="TctC"/>
    <property type="match status" value="1"/>
</dbReference>
<dbReference type="AlphaFoldDB" id="A0A953N7W9"/>
<dbReference type="InterPro" id="IPR042100">
    <property type="entry name" value="Bug_dom1"/>
</dbReference>
<comment type="caution">
    <text evidence="3">The sequence shown here is derived from an EMBL/GenBank/DDBJ whole genome shotgun (WGS) entry which is preliminary data.</text>
</comment>
<gene>
    <name evidence="3" type="ORF">KZZ10_07560</name>
</gene>
<name>A0A953N7W9_9BURK</name>
<keyword evidence="4" id="KW-1185">Reference proteome</keyword>
<keyword evidence="2" id="KW-0732">Signal</keyword>
<evidence type="ECO:0000256" key="2">
    <source>
        <dbReference type="SAM" id="SignalP"/>
    </source>
</evidence>
<dbReference type="PIRSF" id="PIRSF017082">
    <property type="entry name" value="YflP"/>
    <property type="match status" value="1"/>
</dbReference>
<reference evidence="3" key="1">
    <citation type="submission" date="2021-07" db="EMBL/GenBank/DDBJ databases">
        <title>New genus and species of the family Alcaligenaceae.</title>
        <authorList>
            <person name="Hahn M.W."/>
        </authorList>
    </citation>
    <scope>NUCLEOTIDE SEQUENCE</scope>
    <source>
        <strain evidence="3">LF4-65</strain>
    </source>
</reference>
<dbReference type="SUPFAM" id="SSF53850">
    <property type="entry name" value="Periplasmic binding protein-like II"/>
    <property type="match status" value="1"/>
</dbReference>
<accession>A0A953N7W9</accession>
<dbReference type="PANTHER" id="PTHR42928:SF5">
    <property type="entry name" value="BLR1237 PROTEIN"/>
    <property type="match status" value="1"/>
</dbReference>
<proteinExistence type="inferred from homology"/>
<dbReference type="InterPro" id="IPR005064">
    <property type="entry name" value="BUG"/>
</dbReference>
<dbReference type="PANTHER" id="PTHR42928">
    <property type="entry name" value="TRICARBOXYLATE-BINDING PROTEIN"/>
    <property type="match status" value="1"/>
</dbReference>
<evidence type="ECO:0000256" key="1">
    <source>
        <dbReference type="ARBA" id="ARBA00006987"/>
    </source>
</evidence>
<dbReference type="Gene3D" id="3.40.190.10">
    <property type="entry name" value="Periplasmic binding protein-like II"/>
    <property type="match status" value="1"/>
</dbReference>
<evidence type="ECO:0000313" key="3">
    <source>
        <dbReference type="EMBL" id="MBZ1350501.1"/>
    </source>
</evidence>
<feature type="signal peptide" evidence="2">
    <location>
        <begin position="1"/>
        <end position="21"/>
    </location>
</feature>
<evidence type="ECO:0000313" key="4">
    <source>
        <dbReference type="Proteomes" id="UP000739565"/>
    </source>
</evidence>
<organism evidence="3 4">
    <name type="scientific">Zwartia hollandica</name>
    <dbReference type="NCBI Taxonomy" id="324606"/>
    <lineage>
        <taxon>Bacteria</taxon>
        <taxon>Pseudomonadati</taxon>
        <taxon>Pseudomonadota</taxon>
        <taxon>Betaproteobacteria</taxon>
        <taxon>Burkholderiales</taxon>
        <taxon>Alcaligenaceae</taxon>
        <taxon>Zwartia</taxon>
    </lineage>
</organism>
<protein>
    <submittedName>
        <fullName evidence="3">Tripartite tricarboxylate transporter substrate binding protein</fullName>
    </submittedName>
</protein>
<dbReference type="Proteomes" id="UP000739565">
    <property type="component" value="Unassembled WGS sequence"/>
</dbReference>